<proteinExistence type="predicted"/>
<reference evidence="1" key="1">
    <citation type="journal article" date="2020" name="Nature">
        <title>Giant virus diversity and host interactions through global metagenomics.</title>
        <authorList>
            <person name="Schulz F."/>
            <person name="Roux S."/>
            <person name="Paez-Espino D."/>
            <person name="Jungbluth S."/>
            <person name="Walsh D.A."/>
            <person name="Denef V.J."/>
            <person name="McMahon K.D."/>
            <person name="Konstantinidis K.T."/>
            <person name="Eloe-Fadrosh E.A."/>
            <person name="Kyrpides N.C."/>
            <person name="Woyke T."/>
        </authorList>
    </citation>
    <scope>NUCLEOTIDE SEQUENCE</scope>
    <source>
        <strain evidence="1">GVMAG-M-3300023174-182</strain>
    </source>
</reference>
<dbReference type="AlphaFoldDB" id="A0A6C0DI16"/>
<name>A0A6C0DI16_9ZZZZ</name>
<evidence type="ECO:0000313" key="1">
    <source>
        <dbReference type="EMBL" id="QHT16061.1"/>
    </source>
</evidence>
<sequence>MLFNTISSILLYLYLFYQYCNTNYPEQTQEYIFSITYSCLYVYSKCQIILTNVKNILCFYMIEYKPEFYNLFISQFGDNNNDELFFNFILKDKSILTLDKTELTFILESNNESDKMFALLDDCDFVLMNDKENNFKIIQKLELNLENMISETSDFLKIEPVSYQPLLCELLIDDDNIKIDFKDKNGKYNYLIVDNYIDSKFLSYFMKEHYNILDIENYILRILDDSVQTMIFDKTSVLHIDKTKMAQL</sequence>
<protein>
    <submittedName>
        <fullName evidence="1">Uncharacterized protein</fullName>
    </submittedName>
</protein>
<dbReference type="EMBL" id="MN739615">
    <property type="protein sequence ID" value="QHT16061.1"/>
    <property type="molecule type" value="Genomic_DNA"/>
</dbReference>
<organism evidence="1">
    <name type="scientific">viral metagenome</name>
    <dbReference type="NCBI Taxonomy" id="1070528"/>
    <lineage>
        <taxon>unclassified sequences</taxon>
        <taxon>metagenomes</taxon>
        <taxon>organismal metagenomes</taxon>
    </lineage>
</organism>
<accession>A0A6C0DI16</accession>